<protein>
    <recommendedName>
        <fullName evidence="7">ABC transporter domain-containing protein</fullName>
    </recommendedName>
</protein>
<dbReference type="Proteomes" id="UP001476798">
    <property type="component" value="Unassembled WGS sequence"/>
</dbReference>
<evidence type="ECO:0000256" key="1">
    <source>
        <dbReference type="ARBA" id="ARBA00004141"/>
    </source>
</evidence>
<proteinExistence type="predicted"/>
<organism evidence="8 9">
    <name type="scientific">Goodea atripinnis</name>
    <dbReference type="NCBI Taxonomy" id="208336"/>
    <lineage>
        <taxon>Eukaryota</taxon>
        <taxon>Metazoa</taxon>
        <taxon>Chordata</taxon>
        <taxon>Craniata</taxon>
        <taxon>Vertebrata</taxon>
        <taxon>Euteleostomi</taxon>
        <taxon>Actinopterygii</taxon>
        <taxon>Neopterygii</taxon>
        <taxon>Teleostei</taxon>
        <taxon>Neoteleostei</taxon>
        <taxon>Acanthomorphata</taxon>
        <taxon>Ovalentaria</taxon>
        <taxon>Atherinomorphae</taxon>
        <taxon>Cyprinodontiformes</taxon>
        <taxon>Goodeidae</taxon>
        <taxon>Goodea</taxon>
    </lineage>
</organism>
<dbReference type="EMBL" id="JAHRIO010000158">
    <property type="protein sequence ID" value="MEQ2157664.1"/>
    <property type="molecule type" value="Genomic_DNA"/>
</dbReference>
<keyword evidence="2 5" id="KW-0812">Transmembrane</keyword>
<dbReference type="PANTHER" id="PTHR19229">
    <property type="entry name" value="ATP-BINDING CASSETTE TRANSPORTER SUBFAMILY A ABCA"/>
    <property type="match status" value="1"/>
</dbReference>
<dbReference type="PANTHER" id="PTHR19229:SF29">
    <property type="entry name" value="GLUCOSYLCERAMIDE TRANSPORTER ABCA12"/>
    <property type="match status" value="1"/>
</dbReference>
<keyword evidence="9" id="KW-1185">Reference proteome</keyword>
<keyword evidence="4 5" id="KW-0472">Membrane</keyword>
<comment type="caution">
    <text evidence="8">The sequence shown here is derived from an EMBL/GenBank/DDBJ whole genome shotgun (WGS) entry which is preliminary data.</text>
</comment>
<name>A0ABV0MG08_9TELE</name>
<dbReference type="Pfam" id="PF00005">
    <property type="entry name" value="ABC_tran"/>
    <property type="match status" value="1"/>
</dbReference>
<feature type="transmembrane region" description="Helical" evidence="5">
    <location>
        <begin position="395"/>
        <end position="416"/>
    </location>
</feature>
<feature type="transmembrane region" description="Helical" evidence="5">
    <location>
        <begin position="361"/>
        <end position="383"/>
    </location>
</feature>
<feature type="signal peptide" evidence="6">
    <location>
        <begin position="1"/>
        <end position="26"/>
    </location>
</feature>
<dbReference type="Pfam" id="PF12698">
    <property type="entry name" value="ABC2_membrane_3"/>
    <property type="match status" value="1"/>
</dbReference>
<dbReference type="PROSITE" id="PS50893">
    <property type="entry name" value="ABC_TRANSPORTER_2"/>
    <property type="match status" value="1"/>
</dbReference>
<evidence type="ECO:0000256" key="4">
    <source>
        <dbReference type="ARBA" id="ARBA00023136"/>
    </source>
</evidence>
<evidence type="ECO:0000256" key="3">
    <source>
        <dbReference type="ARBA" id="ARBA00022989"/>
    </source>
</evidence>
<dbReference type="InterPro" id="IPR027417">
    <property type="entry name" value="P-loop_NTPase"/>
</dbReference>
<keyword evidence="3 5" id="KW-1133">Transmembrane helix</keyword>
<evidence type="ECO:0000313" key="8">
    <source>
        <dbReference type="EMBL" id="MEQ2157664.1"/>
    </source>
</evidence>
<evidence type="ECO:0000256" key="5">
    <source>
        <dbReference type="SAM" id="Phobius"/>
    </source>
</evidence>
<reference evidence="8 9" key="1">
    <citation type="submission" date="2021-06" db="EMBL/GenBank/DDBJ databases">
        <authorList>
            <person name="Palmer J.M."/>
        </authorList>
    </citation>
    <scope>NUCLEOTIDE SEQUENCE [LARGE SCALE GENOMIC DNA]</scope>
    <source>
        <strain evidence="8 9">GA_2019</strain>
        <tissue evidence="8">Muscle</tissue>
    </source>
</reference>
<dbReference type="InterPro" id="IPR017871">
    <property type="entry name" value="ABC_transporter-like_CS"/>
</dbReference>
<dbReference type="InterPro" id="IPR026082">
    <property type="entry name" value="ABCA"/>
</dbReference>
<feature type="domain" description="ABC transporter" evidence="7">
    <location>
        <begin position="520"/>
        <end position="742"/>
    </location>
</feature>
<evidence type="ECO:0000256" key="2">
    <source>
        <dbReference type="ARBA" id="ARBA00022692"/>
    </source>
</evidence>
<dbReference type="InterPro" id="IPR013525">
    <property type="entry name" value="ABC2_TM"/>
</dbReference>
<accession>A0ABV0MG08</accession>
<feature type="chain" id="PRO_5046199258" description="ABC transporter domain-containing protein" evidence="6">
    <location>
        <begin position="27"/>
        <end position="742"/>
    </location>
</feature>
<keyword evidence="6" id="KW-0732">Signal</keyword>
<evidence type="ECO:0000313" key="9">
    <source>
        <dbReference type="Proteomes" id="UP001476798"/>
    </source>
</evidence>
<dbReference type="InterPro" id="IPR003439">
    <property type="entry name" value="ABC_transporter-like_ATP-bd"/>
</dbReference>
<sequence length="742" mass="84272">MEMATKPEVVLFLGLVRCVFLHDSACDCWPFWPHRSRTELHLKHIICCSLLDNATTVMARVMTRGMKSSTSTKATFVTLSRALCSNGIIALFGISKMPELSESGPTFPNNQTREEMIERFKIPRDASPFCMNMYLDMVNTTGGAIAWAFLKPMLMGQILFTPDTPATRAIMEKLSSCIKFDRYRGYDSADKLNTMAQELAKNRELYASVIFKTEDSSRKREARSSPSSSSTQLPPKVSYTIRMHMDNVMRTDRARNPYFVRDNHISASFTMRYNRGFIYLQENIDRAIIETQTGQKVTEPAVQLQPFPYPYLEAISFVFPLLLMIPWVLFVADFVKKLVHERELRLHEYMKMMGVNPLSHFFAWFLECAAFLVVTIIILTLVLKFGNILPKSDGFLTFLYLCNFGLSIISFCYLISSFFDKTYIAGLSGSLIYILSFFPFIIVMSLEANLNISQKSILTSNKAGKGLLFSNIMQKNQPVFADGKGKGTPDKKTFFSFLHLCKSSLSYQAGEDFSELPVGVALHGLTKLYGDQEAIQNLNVNFHEGHVTSLLGHNGAGKTTTMSLLTGLYPPTSGSIEVYGRDMQTNIEKVRRELGVCMQYDVLFNHMTAKEHLLLYGQIKAPHWSQKELREQVRTILEETDMYTHRHKRVDALSGGMRRKLSISIAFIGGSRLVVLDEPTTGVDPCSRRSIWDIVIQHKKSESQIYTGRVNKTYLISVNIVEFTTIKAASEYHYIKHPTTYY</sequence>
<dbReference type="Gene3D" id="3.40.50.300">
    <property type="entry name" value="P-loop containing nucleotide triphosphate hydrolases"/>
    <property type="match status" value="1"/>
</dbReference>
<evidence type="ECO:0000259" key="7">
    <source>
        <dbReference type="PROSITE" id="PS50893"/>
    </source>
</evidence>
<dbReference type="PROSITE" id="PS00211">
    <property type="entry name" value="ABC_TRANSPORTER_1"/>
    <property type="match status" value="1"/>
</dbReference>
<dbReference type="SUPFAM" id="SSF52540">
    <property type="entry name" value="P-loop containing nucleoside triphosphate hydrolases"/>
    <property type="match status" value="1"/>
</dbReference>
<feature type="transmembrane region" description="Helical" evidence="5">
    <location>
        <begin position="314"/>
        <end position="335"/>
    </location>
</feature>
<feature type="transmembrane region" description="Helical" evidence="5">
    <location>
        <begin position="423"/>
        <end position="446"/>
    </location>
</feature>
<evidence type="ECO:0000256" key="6">
    <source>
        <dbReference type="SAM" id="SignalP"/>
    </source>
</evidence>
<dbReference type="CDD" id="cd03263">
    <property type="entry name" value="ABC_subfamily_A"/>
    <property type="match status" value="1"/>
</dbReference>
<comment type="subcellular location">
    <subcellularLocation>
        <location evidence="1">Membrane</location>
        <topology evidence="1">Multi-pass membrane protein</topology>
    </subcellularLocation>
</comment>
<gene>
    <name evidence="8" type="ORF">GOODEAATRI_003938</name>
</gene>